<dbReference type="AlphaFoldDB" id="A0AAN6NBY3"/>
<comment type="caution">
    <text evidence="2">The sequence shown here is derived from an EMBL/GenBank/DDBJ whole genome shotgun (WGS) entry which is preliminary data.</text>
</comment>
<feature type="region of interest" description="Disordered" evidence="1">
    <location>
        <begin position="182"/>
        <end position="233"/>
    </location>
</feature>
<reference evidence="3" key="1">
    <citation type="journal article" date="2023" name="Mol. Phylogenet. Evol.">
        <title>Genome-scale phylogeny and comparative genomics of the fungal order Sordariales.</title>
        <authorList>
            <person name="Hensen N."/>
            <person name="Bonometti L."/>
            <person name="Westerberg I."/>
            <person name="Brannstrom I.O."/>
            <person name="Guillou S."/>
            <person name="Cros-Aarteil S."/>
            <person name="Calhoun S."/>
            <person name="Haridas S."/>
            <person name="Kuo A."/>
            <person name="Mondo S."/>
            <person name="Pangilinan J."/>
            <person name="Riley R."/>
            <person name="LaButti K."/>
            <person name="Andreopoulos B."/>
            <person name="Lipzen A."/>
            <person name="Chen C."/>
            <person name="Yan M."/>
            <person name="Daum C."/>
            <person name="Ng V."/>
            <person name="Clum A."/>
            <person name="Steindorff A."/>
            <person name="Ohm R.A."/>
            <person name="Martin F."/>
            <person name="Silar P."/>
            <person name="Natvig D.O."/>
            <person name="Lalanne C."/>
            <person name="Gautier V."/>
            <person name="Ament-Velasquez S.L."/>
            <person name="Kruys A."/>
            <person name="Hutchinson M.I."/>
            <person name="Powell A.J."/>
            <person name="Barry K."/>
            <person name="Miller A.N."/>
            <person name="Grigoriev I.V."/>
            <person name="Debuchy R."/>
            <person name="Gladieux P."/>
            <person name="Hiltunen Thoren M."/>
            <person name="Johannesson H."/>
        </authorList>
    </citation>
    <scope>NUCLEOTIDE SEQUENCE [LARGE SCALE GENOMIC DNA]</scope>
    <source>
        <strain evidence="3">CBS 340.73</strain>
    </source>
</reference>
<feature type="compositionally biased region" description="Low complexity" evidence="1">
    <location>
        <begin position="199"/>
        <end position="210"/>
    </location>
</feature>
<dbReference type="Proteomes" id="UP001303473">
    <property type="component" value="Unassembled WGS sequence"/>
</dbReference>
<evidence type="ECO:0000256" key="1">
    <source>
        <dbReference type="SAM" id="MobiDB-lite"/>
    </source>
</evidence>
<accession>A0AAN6NBY3</accession>
<dbReference type="EMBL" id="MU853769">
    <property type="protein sequence ID" value="KAK3942937.1"/>
    <property type="molecule type" value="Genomic_DNA"/>
</dbReference>
<keyword evidence="3" id="KW-1185">Reference proteome</keyword>
<evidence type="ECO:0000313" key="3">
    <source>
        <dbReference type="Proteomes" id="UP001303473"/>
    </source>
</evidence>
<evidence type="ECO:0000313" key="2">
    <source>
        <dbReference type="EMBL" id="KAK3942937.1"/>
    </source>
</evidence>
<proteinExistence type="predicted"/>
<sequence length="449" mass="48683">MLVMVGPITSITAAGHARDGSHFRNEIRLCKTDPERYELCVRIRNDLLNKHTGKEARDKLSTKPTKPSEDDVAEWDLFLGVAKDGLEIKSKCLSALKTVAHYWGQDVVHDWEKAVTGLNSSMLERSQQGMSLKRRPVRASGDLNNLRKCPPENGLAIDLPDGFSFDKFGLMVYKEYAALPEPENTSTAEQSALPEANNTGTTGPSGSETTVADRPRPAVLEETSQQDSGDDDVVNEVINTFLATESGDGVMSHNQPSTDSTVTVQEELPVHDAHSPDQANGTSDSTRRTLRPRTQPSYREPSGGGSTSKLKQARLGSINVPKIPPRCCPAEVPSALLSSLNNPSVFFTESAEQFSPYLRQLCRPLPLHPHLQLFAERTSAITFAQRRGNLAGDEDVSTASLASTTDAPGAIPTRRRTASLPIPGFSHPVVNASSSIPLGALRTKETLVI</sequence>
<organism evidence="2 3">
    <name type="scientific">Diplogelasinospora grovesii</name>
    <dbReference type="NCBI Taxonomy" id="303347"/>
    <lineage>
        <taxon>Eukaryota</taxon>
        <taxon>Fungi</taxon>
        <taxon>Dikarya</taxon>
        <taxon>Ascomycota</taxon>
        <taxon>Pezizomycotina</taxon>
        <taxon>Sordariomycetes</taxon>
        <taxon>Sordariomycetidae</taxon>
        <taxon>Sordariales</taxon>
        <taxon>Diplogelasinosporaceae</taxon>
        <taxon>Diplogelasinospora</taxon>
    </lineage>
</organism>
<protein>
    <submittedName>
        <fullName evidence="2">Uncharacterized protein</fullName>
    </submittedName>
</protein>
<name>A0AAN6NBY3_9PEZI</name>
<feature type="region of interest" description="Disordered" evidence="1">
    <location>
        <begin position="270"/>
        <end position="311"/>
    </location>
</feature>
<gene>
    <name evidence="2" type="ORF">QBC46DRAFT_362117</name>
</gene>